<proteinExistence type="predicted"/>
<name>X8E868_MYCXE</name>
<organism evidence="1">
    <name type="scientific">Mycobacterium xenopi 4042</name>
    <dbReference type="NCBI Taxonomy" id="1299334"/>
    <lineage>
        <taxon>Bacteria</taxon>
        <taxon>Bacillati</taxon>
        <taxon>Actinomycetota</taxon>
        <taxon>Actinomycetes</taxon>
        <taxon>Mycobacteriales</taxon>
        <taxon>Mycobacteriaceae</taxon>
        <taxon>Mycobacterium</taxon>
    </lineage>
</organism>
<dbReference type="AlphaFoldDB" id="X8E868"/>
<dbReference type="EMBL" id="JAOB01000006">
    <property type="protein sequence ID" value="EUA76386.1"/>
    <property type="molecule type" value="Genomic_DNA"/>
</dbReference>
<gene>
    <name evidence="1" type="ORF">I553_7383</name>
</gene>
<comment type="caution">
    <text evidence="1">The sequence shown here is derived from an EMBL/GenBank/DDBJ whole genome shotgun (WGS) entry which is preliminary data.</text>
</comment>
<dbReference type="PATRIC" id="fig|1299334.3.peg.412"/>
<reference evidence="1" key="1">
    <citation type="submission" date="2014-01" db="EMBL/GenBank/DDBJ databases">
        <authorList>
            <person name="Brown-Elliot B."/>
            <person name="Wallace R."/>
            <person name="Lenaerts A."/>
            <person name="Ordway D."/>
            <person name="DeGroote M.A."/>
            <person name="Parker T."/>
            <person name="Sizemore C."/>
            <person name="Tallon L.J."/>
            <person name="Sadzewicz L.K."/>
            <person name="Sengamalay N."/>
            <person name="Fraser C.M."/>
            <person name="Hine E."/>
            <person name="Shefchek K.A."/>
            <person name="Das S.P."/>
            <person name="Tettelin H."/>
        </authorList>
    </citation>
    <scope>NUCLEOTIDE SEQUENCE [LARGE SCALE GENOMIC DNA]</scope>
    <source>
        <strain evidence="1">4042</strain>
    </source>
</reference>
<accession>X8E868</accession>
<protein>
    <submittedName>
        <fullName evidence="1">Uncharacterized protein</fullName>
    </submittedName>
</protein>
<sequence>MPHPPGFWRDRAASGWPQTREVSPLLRAAPTSLHAGTWWFVHSLAGGCARTAVD</sequence>
<evidence type="ECO:0000313" key="1">
    <source>
        <dbReference type="EMBL" id="EUA76386.1"/>
    </source>
</evidence>